<comment type="subunit">
    <text evidence="11">Monomer and homodimer. Part of the essential Sec protein translocation apparatus which comprises SecA, SecYEG and auxiliary proteins SecDF. Other proteins may also be involved.</text>
</comment>
<evidence type="ECO:0000256" key="7">
    <source>
        <dbReference type="ARBA" id="ARBA00022927"/>
    </source>
</evidence>
<dbReference type="InterPro" id="IPR036670">
    <property type="entry name" value="SecA_X-link_sf"/>
</dbReference>
<evidence type="ECO:0000256" key="8">
    <source>
        <dbReference type="ARBA" id="ARBA00022967"/>
    </source>
</evidence>
<keyword evidence="15" id="KW-1185">Reference proteome</keyword>
<dbReference type="EC" id="7.4.2.8" evidence="11"/>
<dbReference type="InterPro" id="IPR044722">
    <property type="entry name" value="SecA_SF2_C"/>
</dbReference>
<feature type="domain" description="Helicase ATP-binding" evidence="12">
    <location>
        <begin position="101"/>
        <end position="261"/>
    </location>
</feature>
<name>A0ABP7GTT1_9MICO</name>
<comment type="function">
    <text evidence="11">Part of the Sec protein translocase complex. Interacts with the SecYEG preprotein conducting channel. Has a central role in coupling the hydrolysis of ATP to the transfer of proteins into and across the cell membrane, serving as an ATP-driven molecular motor driving the stepwise translocation of polypeptide chains across the membrane.</text>
</comment>
<keyword evidence="3 11" id="KW-0813">Transport</keyword>
<evidence type="ECO:0000256" key="5">
    <source>
        <dbReference type="ARBA" id="ARBA00022741"/>
    </source>
</evidence>
<evidence type="ECO:0000256" key="11">
    <source>
        <dbReference type="HAMAP-Rule" id="MF_01382"/>
    </source>
</evidence>
<evidence type="ECO:0000256" key="9">
    <source>
        <dbReference type="ARBA" id="ARBA00023010"/>
    </source>
</evidence>
<dbReference type="HAMAP" id="MF_01382">
    <property type="entry name" value="SecA"/>
    <property type="match status" value="1"/>
</dbReference>
<dbReference type="PANTHER" id="PTHR30612">
    <property type="entry name" value="SECA INNER MEMBRANE COMPONENT OF SEC PROTEIN SECRETION SYSTEM"/>
    <property type="match status" value="1"/>
</dbReference>
<dbReference type="Pfam" id="PF07516">
    <property type="entry name" value="SecA_SW"/>
    <property type="match status" value="1"/>
</dbReference>
<dbReference type="InterPro" id="IPR036266">
    <property type="entry name" value="SecA_Wing/Scaffold_sf"/>
</dbReference>
<dbReference type="PROSITE" id="PS51192">
    <property type="entry name" value="HELICASE_ATP_BIND_1"/>
    <property type="match status" value="1"/>
</dbReference>
<dbReference type="RefSeq" id="WP_344784188.1">
    <property type="nucleotide sequence ID" value="NZ_BAABAF010000008.1"/>
</dbReference>
<dbReference type="Proteomes" id="UP001500540">
    <property type="component" value="Unassembled WGS sequence"/>
</dbReference>
<evidence type="ECO:0000256" key="4">
    <source>
        <dbReference type="ARBA" id="ARBA00022475"/>
    </source>
</evidence>
<dbReference type="PROSITE" id="PS51196">
    <property type="entry name" value="SECA_MOTOR_DEAD"/>
    <property type="match status" value="1"/>
</dbReference>
<dbReference type="InterPro" id="IPR011130">
    <property type="entry name" value="SecA_preprotein_X-link_dom"/>
</dbReference>
<feature type="binding site" evidence="11">
    <location>
        <begin position="117"/>
        <end position="121"/>
    </location>
    <ligand>
        <name>ATP</name>
        <dbReference type="ChEBI" id="CHEBI:30616"/>
    </ligand>
</feature>
<dbReference type="InterPro" id="IPR014001">
    <property type="entry name" value="Helicase_ATP-bd"/>
</dbReference>
<keyword evidence="7 11" id="KW-0653">Protein transport</keyword>
<dbReference type="InterPro" id="IPR027417">
    <property type="entry name" value="P-loop_NTPase"/>
</dbReference>
<dbReference type="InterPro" id="IPR000185">
    <property type="entry name" value="SecA"/>
</dbReference>
<protein>
    <recommendedName>
        <fullName evidence="11">Protein translocase subunit SecA</fullName>
        <ecNumber evidence="11">7.4.2.8</ecNumber>
    </recommendedName>
</protein>
<keyword evidence="10 11" id="KW-0472">Membrane</keyword>
<dbReference type="PANTHER" id="PTHR30612:SF0">
    <property type="entry name" value="CHLOROPLAST PROTEIN-TRANSPORTING ATPASE"/>
    <property type="match status" value="1"/>
</dbReference>
<dbReference type="Gene3D" id="3.90.1440.10">
    <property type="entry name" value="SecA, preprotein cross-linking domain"/>
    <property type="match status" value="1"/>
</dbReference>
<dbReference type="InterPro" id="IPR011116">
    <property type="entry name" value="SecA_Wing/Scaffold"/>
</dbReference>
<keyword evidence="6 11" id="KW-0067">ATP-binding</keyword>
<dbReference type="InterPro" id="IPR011115">
    <property type="entry name" value="SecA_DEAD"/>
</dbReference>
<dbReference type="Pfam" id="PF01043">
    <property type="entry name" value="SecA_PP_bind"/>
    <property type="match status" value="1"/>
</dbReference>
<comment type="catalytic activity">
    <reaction evidence="11">
        <text>ATP + H2O + cellular proteinSide 1 = ADP + phosphate + cellular proteinSide 2.</text>
        <dbReference type="EC" id="7.4.2.8"/>
    </reaction>
</comment>
<comment type="caution">
    <text evidence="14">The sequence shown here is derived from an EMBL/GenBank/DDBJ whole genome shotgun (WGS) entry which is preliminary data.</text>
</comment>
<gene>
    <name evidence="14" type="primary">secA2</name>
    <name evidence="11" type="synonym">secA</name>
    <name evidence="14" type="ORF">GCM10022240_25520</name>
</gene>
<evidence type="ECO:0000256" key="1">
    <source>
        <dbReference type="ARBA" id="ARBA00004170"/>
    </source>
</evidence>
<dbReference type="Gene3D" id="3.40.50.300">
    <property type="entry name" value="P-loop containing nucleotide triphosphate hydrolases"/>
    <property type="match status" value="3"/>
</dbReference>
<evidence type="ECO:0000259" key="12">
    <source>
        <dbReference type="PROSITE" id="PS51192"/>
    </source>
</evidence>
<proteinExistence type="inferred from homology"/>
<keyword evidence="11" id="KW-0963">Cytoplasm</keyword>
<accession>A0ABP7GTT1</accession>
<dbReference type="SMART" id="SM00957">
    <property type="entry name" value="SecA_DEAD"/>
    <property type="match status" value="1"/>
</dbReference>
<dbReference type="Pfam" id="PF07517">
    <property type="entry name" value="SecA_DEAD"/>
    <property type="match status" value="1"/>
</dbReference>
<dbReference type="SMART" id="SM00958">
    <property type="entry name" value="SecA_PP_bind"/>
    <property type="match status" value="1"/>
</dbReference>
<dbReference type="CDD" id="cd17928">
    <property type="entry name" value="DEXDc_SecA"/>
    <property type="match status" value="1"/>
</dbReference>
<dbReference type="CDD" id="cd18803">
    <property type="entry name" value="SF2_C_secA"/>
    <property type="match status" value="1"/>
</dbReference>
<dbReference type="InterPro" id="IPR014018">
    <property type="entry name" value="SecA_motor_DEAD"/>
</dbReference>
<feature type="binding site" evidence="11">
    <location>
        <position position="99"/>
    </location>
    <ligand>
        <name>ATP</name>
        <dbReference type="ChEBI" id="CHEBI:30616"/>
    </ligand>
</feature>
<evidence type="ECO:0000256" key="10">
    <source>
        <dbReference type="ARBA" id="ARBA00023136"/>
    </source>
</evidence>
<keyword evidence="9 11" id="KW-0811">Translocation</keyword>
<dbReference type="NCBIfam" id="TIGR04221">
    <property type="entry name" value="SecA2_Mycobac"/>
    <property type="match status" value="1"/>
</dbReference>
<dbReference type="Pfam" id="PF21090">
    <property type="entry name" value="P-loop_SecA"/>
    <property type="match status" value="2"/>
</dbReference>
<feature type="binding site" evidence="11">
    <location>
        <position position="506"/>
    </location>
    <ligand>
        <name>ATP</name>
        <dbReference type="ChEBI" id="CHEBI:30616"/>
    </ligand>
</feature>
<keyword evidence="4 11" id="KW-1003">Cell membrane</keyword>
<comment type="similarity">
    <text evidence="2 11">Belongs to the SecA family.</text>
</comment>
<reference evidence="15" key="1">
    <citation type="journal article" date="2019" name="Int. J. Syst. Evol. Microbiol.">
        <title>The Global Catalogue of Microorganisms (GCM) 10K type strain sequencing project: providing services to taxonomists for standard genome sequencing and annotation.</title>
        <authorList>
            <consortium name="The Broad Institute Genomics Platform"/>
            <consortium name="The Broad Institute Genome Sequencing Center for Infectious Disease"/>
            <person name="Wu L."/>
            <person name="Ma J."/>
        </authorList>
    </citation>
    <scope>NUCLEOTIDE SEQUENCE [LARGE SCALE GENOMIC DNA]</scope>
    <source>
        <strain evidence="15">JCM 16950</strain>
    </source>
</reference>
<dbReference type="InterPro" id="IPR026389">
    <property type="entry name" value="SecA_Actinobact-type"/>
</dbReference>
<dbReference type="EMBL" id="BAABAF010000008">
    <property type="protein sequence ID" value="GAA3772376.1"/>
    <property type="molecule type" value="Genomic_DNA"/>
</dbReference>
<evidence type="ECO:0000313" key="15">
    <source>
        <dbReference type="Proteomes" id="UP001500540"/>
    </source>
</evidence>
<evidence type="ECO:0000256" key="6">
    <source>
        <dbReference type="ARBA" id="ARBA00022840"/>
    </source>
</evidence>
<keyword evidence="5 11" id="KW-0547">Nucleotide-binding</keyword>
<dbReference type="PRINTS" id="PR00906">
    <property type="entry name" value="SECA"/>
</dbReference>
<sequence length="786" mass="83919">MPTPQNRPAVSGAGPTWLRSLLGLPGAASLRAFTPLVRAAHGRADEARALDADALRSSIRALALRTGSRALPREPTARFLALAREAAARTLGLAAFDGQLLACCALLSGTGVEMDTGEGKTLVGALAAAGHVVAGRHVHVISVNDYLAERDAQWMGPLFAALGITVGWVGQHTPHAARRDAYRCDVVYAPVSEIGFDVLRDRFATDAAGRVDPHFDAAIVDEADAVMIDEATVPLVLAGTADDAGEDFTAATQLVADLREQRDYTVADDQTTAVLTDAGLDLIEARLGGVNLFAGENVRTLTRINLALHARTLMRRDVDYLVSDGQIRLINSARGRIAHLQRWPDGLQAAIEAKEGLAATAAGQVLDTVTVQSLLGGYRTLSGMSGTMLAVAEDLLEFYQLPVGRIPRHEPNIRIDEPDRILLSRADAQAAIDAEVARRHASGQPLLVGTQSVAESEALAARLDRAGIRTRVLNAKHDADEAAIIARAGEYAAVTISTQMSGRGTDIRLGGADERDRARVAAVGGLAVIATGRYPTGRLDAQLRGRCGRQGDPGTTIAFASLADDLVTAHAPAFELALVARAGDALAASARQRIVDGAQRIAEGIRLDRHRNTWGYNRAIARQRATVLAHRDEVIAGDLAERIVHTLIPEHLDRLRRAGVDAAAGTVRAAALSCLDTHWTDQLGKLQEIRDGIHLRAIAGQNPVDEFHTIALREFDGFFDQVYADVAAFLQALVPEEIGQDIGTLGLRRPAATWTYMVTDDPFGSPGDRAARHLGALVRTKLFHIE</sequence>
<dbReference type="SUPFAM" id="SSF81886">
    <property type="entry name" value="Helical scaffold and wing domains of SecA"/>
    <property type="match status" value="1"/>
</dbReference>
<dbReference type="SUPFAM" id="SSF52540">
    <property type="entry name" value="P-loop containing nucleoside triphosphate hydrolases"/>
    <property type="match status" value="2"/>
</dbReference>
<dbReference type="Gene3D" id="1.10.3060.10">
    <property type="entry name" value="Helical scaffold and wing domains of SecA"/>
    <property type="match status" value="1"/>
</dbReference>
<evidence type="ECO:0000259" key="13">
    <source>
        <dbReference type="PROSITE" id="PS51196"/>
    </source>
</evidence>
<organism evidence="14 15">
    <name type="scientific">Microbacterium kribbense</name>
    <dbReference type="NCBI Taxonomy" id="433645"/>
    <lineage>
        <taxon>Bacteria</taxon>
        <taxon>Bacillati</taxon>
        <taxon>Actinomycetota</taxon>
        <taxon>Actinomycetes</taxon>
        <taxon>Micrococcales</taxon>
        <taxon>Microbacteriaceae</taxon>
        <taxon>Microbacterium</taxon>
    </lineage>
</organism>
<keyword evidence="8 11" id="KW-1278">Translocase</keyword>
<comment type="subcellular location">
    <subcellularLocation>
        <location evidence="11">Cell membrane</location>
        <topology evidence="11">Peripheral membrane protein</topology>
        <orientation evidence="11">Cytoplasmic side</orientation>
    </subcellularLocation>
    <subcellularLocation>
        <location evidence="11">Cytoplasm</location>
    </subcellularLocation>
    <subcellularLocation>
        <location evidence="1">Membrane</location>
        <topology evidence="1">Peripheral membrane protein</topology>
    </subcellularLocation>
    <text evidence="11">Distribution is 50-50.</text>
</comment>
<evidence type="ECO:0000256" key="2">
    <source>
        <dbReference type="ARBA" id="ARBA00007650"/>
    </source>
</evidence>
<evidence type="ECO:0000313" key="14">
    <source>
        <dbReference type="EMBL" id="GAA3772376.1"/>
    </source>
</evidence>
<evidence type="ECO:0000256" key="3">
    <source>
        <dbReference type="ARBA" id="ARBA00022448"/>
    </source>
</evidence>
<dbReference type="SUPFAM" id="SSF81767">
    <property type="entry name" value="Pre-protein crosslinking domain of SecA"/>
    <property type="match status" value="1"/>
</dbReference>
<feature type="domain" description="SecA family profile" evidence="13">
    <location>
        <begin position="15"/>
        <end position="595"/>
    </location>
</feature>